<dbReference type="GO" id="GO:0043565">
    <property type="term" value="F:sequence-specific DNA binding"/>
    <property type="evidence" value="ECO:0007669"/>
    <property type="project" value="TreeGrafter"/>
</dbReference>
<dbReference type="GO" id="GO:0009007">
    <property type="term" value="F:site-specific DNA-methyltransferase (adenine-specific) activity"/>
    <property type="evidence" value="ECO:0007669"/>
    <property type="project" value="UniProtKB-EC"/>
</dbReference>
<sequence>MIKSFINYPGGKYRLLSQILPLFPLTYDNFVDMFVGSAVVSANIPLDVPIFAYDLDRKLIELLKFVQRVPAEYIIMNVEKLIEKYNLSDTGANGYHFYGLDSANGLSSVNKPGFNLMRQDYNDGVLHHIDAEIYLYTLVVFGFNNQIRFNHQGNFNNPTGKRDFNTKMRTKLIDFSDRIKEMNIKFYAEDFNAIPETINNSFYYADPPYLITTAVYNENGGWNNYNECRLLKKLDLINESGNMFALSNVLTSKNRTNKILLDWSQNYNIHHLNMEYGNSNYQTFNSGKTDEVLITNY</sequence>
<gene>
    <name evidence="7" type="ORF">BSQ49_12150</name>
</gene>
<protein>
    <recommendedName>
        <fullName evidence="2">site-specific DNA-methyltransferase (adenine-specific)</fullName>
        <ecNumber evidence="2">2.1.1.72</ecNumber>
    </recommendedName>
</protein>
<dbReference type="PANTHER" id="PTHR30481:SF3">
    <property type="entry name" value="DNA ADENINE METHYLASE"/>
    <property type="match status" value="1"/>
</dbReference>
<dbReference type="Gene3D" id="1.10.1020.10">
    <property type="entry name" value="Adenine-specific Methyltransferase, Domain 2"/>
    <property type="match status" value="1"/>
</dbReference>
<dbReference type="SUPFAM" id="SSF53335">
    <property type="entry name" value="S-adenosyl-L-methionine-dependent methyltransferases"/>
    <property type="match status" value="1"/>
</dbReference>
<dbReference type="PIRSF" id="PIRSF000398">
    <property type="entry name" value="M_m6A_EcoRV"/>
    <property type="match status" value="1"/>
</dbReference>
<dbReference type="AlphaFoldDB" id="A0A3Q8CB16"/>
<evidence type="ECO:0000256" key="1">
    <source>
        <dbReference type="ARBA" id="ARBA00006594"/>
    </source>
</evidence>
<dbReference type="RefSeq" id="WP_063493414.1">
    <property type="nucleotide sequence ID" value="NZ_CP018178.1"/>
</dbReference>
<dbReference type="InterPro" id="IPR029063">
    <property type="entry name" value="SAM-dependent_MTases_sf"/>
</dbReference>
<proteinExistence type="inferred from homology"/>
<keyword evidence="4" id="KW-0808">Transferase</keyword>
<dbReference type="REBASE" id="292076">
    <property type="entry name" value="M2.Lho11822ORF12505P"/>
</dbReference>
<dbReference type="GO" id="GO:0032259">
    <property type="term" value="P:methylation"/>
    <property type="evidence" value="ECO:0007669"/>
    <property type="project" value="UniProtKB-KW"/>
</dbReference>
<dbReference type="EC" id="2.1.1.72" evidence="2"/>
<evidence type="ECO:0000256" key="5">
    <source>
        <dbReference type="ARBA" id="ARBA00022691"/>
    </source>
</evidence>
<geneLocation type="plasmid" evidence="8">
    <name>pl11822-2</name>
</geneLocation>
<evidence type="ECO:0000313" key="8">
    <source>
        <dbReference type="Proteomes" id="UP000314960"/>
    </source>
</evidence>
<dbReference type="PANTHER" id="PTHR30481">
    <property type="entry name" value="DNA ADENINE METHYLASE"/>
    <property type="match status" value="1"/>
</dbReference>
<dbReference type="EMBL" id="CP018178">
    <property type="protein sequence ID" value="AUJ30998.1"/>
    <property type="molecule type" value="Genomic_DNA"/>
</dbReference>
<dbReference type="NCBIfam" id="TIGR00571">
    <property type="entry name" value="dam"/>
    <property type="match status" value="1"/>
</dbReference>
<dbReference type="PRINTS" id="PR00505">
    <property type="entry name" value="D12N6MTFRASE"/>
</dbReference>
<dbReference type="Proteomes" id="UP000314960">
    <property type="component" value="Plasmid pL11822-2"/>
</dbReference>
<dbReference type="GO" id="GO:0006298">
    <property type="term" value="P:mismatch repair"/>
    <property type="evidence" value="ECO:0007669"/>
    <property type="project" value="TreeGrafter"/>
</dbReference>
<evidence type="ECO:0000256" key="4">
    <source>
        <dbReference type="ARBA" id="ARBA00022679"/>
    </source>
</evidence>
<dbReference type="InterPro" id="IPR012263">
    <property type="entry name" value="M_m6A_EcoRV"/>
</dbReference>
<evidence type="ECO:0000256" key="2">
    <source>
        <dbReference type="ARBA" id="ARBA00011900"/>
    </source>
</evidence>
<evidence type="ECO:0000256" key="6">
    <source>
        <dbReference type="ARBA" id="ARBA00047942"/>
    </source>
</evidence>
<dbReference type="InterPro" id="IPR023095">
    <property type="entry name" value="Ade_MeTrfase_dom_2"/>
</dbReference>
<dbReference type="GO" id="GO:0009307">
    <property type="term" value="P:DNA restriction-modification system"/>
    <property type="evidence" value="ECO:0007669"/>
    <property type="project" value="InterPro"/>
</dbReference>
<comment type="similarity">
    <text evidence="1">Belongs to the N(4)/N(6)-methyltransferase family.</text>
</comment>
<dbReference type="GO" id="GO:1904047">
    <property type="term" value="F:S-adenosyl-L-methionine binding"/>
    <property type="evidence" value="ECO:0007669"/>
    <property type="project" value="TreeGrafter"/>
</dbReference>
<name>A0A3Q8CB16_9LACO</name>
<keyword evidence="7" id="KW-0614">Plasmid</keyword>
<comment type="catalytic activity">
    <reaction evidence="6">
        <text>a 2'-deoxyadenosine in DNA + S-adenosyl-L-methionine = an N(6)-methyl-2'-deoxyadenosine in DNA + S-adenosyl-L-homocysteine + H(+)</text>
        <dbReference type="Rhea" id="RHEA:15197"/>
        <dbReference type="Rhea" id="RHEA-COMP:12418"/>
        <dbReference type="Rhea" id="RHEA-COMP:12419"/>
        <dbReference type="ChEBI" id="CHEBI:15378"/>
        <dbReference type="ChEBI" id="CHEBI:57856"/>
        <dbReference type="ChEBI" id="CHEBI:59789"/>
        <dbReference type="ChEBI" id="CHEBI:90615"/>
        <dbReference type="ChEBI" id="CHEBI:90616"/>
        <dbReference type="EC" id="2.1.1.72"/>
    </reaction>
</comment>
<dbReference type="Gene3D" id="3.40.50.150">
    <property type="entry name" value="Vaccinia Virus protein VP39"/>
    <property type="match status" value="1"/>
</dbReference>
<evidence type="ECO:0000256" key="3">
    <source>
        <dbReference type="ARBA" id="ARBA00022603"/>
    </source>
</evidence>
<dbReference type="InterPro" id="IPR012327">
    <property type="entry name" value="MeTrfase_D12"/>
</dbReference>
<dbReference type="KEGG" id="lhw:BSQ49_12150"/>
<reference evidence="7 8" key="1">
    <citation type="submission" date="2016-11" db="EMBL/GenBank/DDBJ databases">
        <title>Interaction between Lactobacillus species and yeast in water kefir.</title>
        <authorList>
            <person name="Behr J."/>
            <person name="Xu D."/>
            <person name="Vogel R.F."/>
        </authorList>
    </citation>
    <scope>NUCLEOTIDE SEQUENCE [LARGE SCALE GENOMIC DNA]</scope>
    <source>
        <strain evidence="7 8">TMW 1.1822</strain>
        <plasmid evidence="8">pl11822-2</plasmid>
    </source>
</reference>
<keyword evidence="3" id="KW-0489">Methyltransferase</keyword>
<dbReference type="Pfam" id="PF02086">
    <property type="entry name" value="MethyltransfD12"/>
    <property type="match status" value="1"/>
</dbReference>
<keyword evidence="5" id="KW-0949">S-adenosyl-L-methionine</keyword>
<accession>A0A3Q8CB16</accession>
<organism evidence="7 8">
    <name type="scientific">Liquorilactobacillus hordei</name>
    <dbReference type="NCBI Taxonomy" id="468911"/>
    <lineage>
        <taxon>Bacteria</taxon>
        <taxon>Bacillati</taxon>
        <taxon>Bacillota</taxon>
        <taxon>Bacilli</taxon>
        <taxon>Lactobacillales</taxon>
        <taxon>Lactobacillaceae</taxon>
        <taxon>Liquorilactobacillus</taxon>
    </lineage>
</organism>
<evidence type="ECO:0000313" key="7">
    <source>
        <dbReference type="EMBL" id="AUJ30998.1"/>
    </source>
</evidence>